<dbReference type="EMBL" id="GGEC01022342">
    <property type="protein sequence ID" value="MBX02826.1"/>
    <property type="molecule type" value="Transcribed_RNA"/>
</dbReference>
<accession>A0A2P2KAV2</accession>
<dbReference type="AlphaFoldDB" id="A0A2P2KAV2"/>
<protein>
    <submittedName>
        <fullName evidence="1">Uncharacterized protein</fullName>
    </submittedName>
</protein>
<evidence type="ECO:0000313" key="1">
    <source>
        <dbReference type="EMBL" id="MBX02826.1"/>
    </source>
</evidence>
<proteinExistence type="predicted"/>
<sequence length="48" mass="5725">MSMSKVHVMHVISNHVHFYFYFLRTISNHSCCCNLCQNRPFAITKQYS</sequence>
<organism evidence="1">
    <name type="scientific">Rhizophora mucronata</name>
    <name type="common">Asiatic mangrove</name>
    <dbReference type="NCBI Taxonomy" id="61149"/>
    <lineage>
        <taxon>Eukaryota</taxon>
        <taxon>Viridiplantae</taxon>
        <taxon>Streptophyta</taxon>
        <taxon>Embryophyta</taxon>
        <taxon>Tracheophyta</taxon>
        <taxon>Spermatophyta</taxon>
        <taxon>Magnoliopsida</taxon>
        <taxon>eudicotyledons</taxon>
        <taxon>Gunneridae</taxon>
        <taxon>Pentapetalae</taxon>
        <taxon>rosids</taxon>
        <taxon>fabids</taxon>
        <taxon>Malpighiales</taxon>
        <taxon>Rhizophoraceae</taxon>
        <taxon>Rhizophora</taxon>
    </lineage>
</organism>
<dbReference type="EMBL" id="GGEC01022341">
    <property type="protein sequence ID" value="MBX02825.1"/>
    <property type="molecule type" value="Transcribed_RNA"/>
</dbReference>
<name>A0A2P2KAV2_RHIMU</name>
<reference evidence="1" key="1">
    <citation type="submission" date="2018-02" db="EMBL/GenBank/DDBJ databases">
        <title>Rhizophora mucronata_Transcriptome.</title>
        <authorList>
            <person name="Meera S.P."/>
            <person name="Sreeshan A."/>
            <person name="Augustine A."/>
        </authorList>
    </citation>
    <scope>NUCLEOTIDE SEQUENCE</scope>
    <source>
        <tissue evidence="1">Leaf</tissue>
    </source>
</reference>